<reference evidence="3" key="1">
    <citation type="journal article" date="2019" name="Beilstein J. Org. Chem.">
        <title>Nanangenines: drimane sesquiterpenoids as the dominant metabolite cohort of a novel Australian fungus, Aspergillus nanangensis.</title>
        <authorList>
            <person name="Lacey H.J."/>
            <person name="Gilchrist C.L.M."/>
            <person name="Crombie A."/>
            <person name="Kalaitzis J.A."/>
            <person name="Vuong D."/>
            <person name="Rutledge P.J."/>
            <person name="Turner P."/>
            <person name="Pitt J.I."/>
            <person name="Lacey E."/>
            <person name="Chooi Y.H."/>
            <person name="Piggott A.M."/>
        </authorList>
    </citation>
    <scope>NUCLEOTIDE SEQUENCE</scope>
    <source>
        <strain evidence="3">MST-FP2251</strain>
    </source>
</reference>
<dbReference type="InterPro" id="IPR035979">
    <property type="entry name" value="RBD_domain_sf"/>
</dbReference>
<feature type="compositionally biased region" description="Polar residues" evidence="1">
    <location>
        <begin position="1033"/>
        <end position="1065"/>
    </location>
</feature>
<keyword evidence="4" id="KW-1185">Reference proteome</keyword>
<evidence type="ECO:0000256" key="1">
    <source>
        <dbReference type="SAM" id="MobiDB-lite"/>
    </source>
</evidence>
<feature type="region of interest" description="Disordered" evidence="1">
    <location>
        <begin position="264"/>
        <end position="419"/>
    </location>
</feature>
<dbReference type="FunFam" id="3.30.70.330:FF:000257">
    <property type="entry name" value="CCR4-NOT core complex subunit Not4"/>
    <property type="match status" value="1"/>
</dbReference>
<dbReference type="InterPro" id="IPR034261">
    <property type="entry name" value="CNOT4_RRM"/>
</dbReference>
<protein>
    <submittedName>
        <fullName evidence="3">Transcriptional repressor general negative regulator of transcription subunit 4</fullName>
    </submittedName>
</protein>
<dbReference type="CDD" id="cd16618">
    <property type="entry name" value="mRING-HC-C4C4_CNOT4"/>
    <property type="match status" value="1"/>
</dbReference>
<feature type="compositionally biased region" description="Basic residues" evidence="1">
    <location>
        <begin position="788"/>
        <end position="798"/>
    </location>
</feature>
<dbReference type="InterPro" id="IPR039515">
    <property type="entry name" value="NOT4_mRING-HC-C4C4"/>
</dbReference>
<feature type="compositionally biased region" description="Basic and acidic residues" evidence="1">
    <location>
        <begin position="1223"/>
        <end position="1248"/>
    </location>
</feature>
<proteinExistence type="predicted"/>
<feature type="compositionally biased region" description="Basic and acidic residues" evidence="1">
    <location>
        <begin position="1164"/>
        <end position="1173"/>
    </location>
</feature>
<feature type="compositionally biased region" description="Basic and acidic residues" evidence="1">
    <location>
        <begin position="382"/>
        <end position="401"/>
    </location>
</feature>
<dbReference type="Pfam" id="PF14570">
    <property type="entry name" value="zf-RING_4"/>
    <property type="match status" value="2"/>
</dbReference>
<feature type="region of interest" description="Disordered" evidence="1">
    <location>
        <begin position="778"/>
        <end position="810"/>
    </location>
</feature>
<dbReference type="GO" id="GO:0004842">
    <property type="term" value="F:ubiquitin-protein transferase activity"/>
    <property type="evidence" value="ECO:0007669"/>
    <property type="project" value="InterPro"/>
</dbReference>
<accession>A0AAD4CR67</accession>
<dbReference type="Gene3D" id="3.30.70.330">
    <property type="match status" value="1"/>
</dbReference>
<dbReference type="InterPro" id="IPR013083">
    <property type="entry name" value="Znf_RING/FYVE/PHD"/>
</dbReference>
<feature type="region of interest" description="Disordered" evidence="1">
    <location>
        <begin position="651"/>
        <end position="700"/>
    </location>
</feature>
<feature type="compositionally biased region" description="Polar residues" evidence="1">
    <location>
        <begin position="897"/>
        <end position="913"/>
    </location>
</feature>
<name>A0AAD4CR67_ASPNN</name>
<feature type="compositionally biased region" description="Polar residues" evidence="1">
    <location>
        <begin position="272"/>
        <end position="290"/>
    </location>
</feature>
<feature type="compositionally biased region" description="Polar residues" evidence="1">
    <location>
        <begin position="1127"/>
        <end position="1143"/>
    </location>
</feature>
<feature type="compositionally biased region" description="Polar residues" evidence="1">
    <location>
        <begin position="928"/>
        <end position="944"/>
    </location>
</feature>
<dbReference type="Proteomes" id="UP001194746">
    <property type="component" value="Unassembled WGS sequence"/>
</dbReference>
<reference evidence="3" key="2">
    <citation type="submission" date="2020-02" db="EMBL/GenBank/DDBJ databases">
        <authorList>
            <person name="Gilchrist C.L.M."/>
            <person name="Chooi Y.-H."/>
        </authorList>
    </citation>
    <scope>NUCLEOTIDE SEQUENCE</scope>
    <source>
        <strain evidence="3">MST-FP2251</strain>
    </source>
</reference>
<dbReference type="InterPro" id="IPR039780">
    <property type="entry name" value="Mot2"/>
</dbReference>
<dbReference type="GO" id="GO:0030014">
    <property type="term" value="C:CCR4-NOT complex"/>
    <property type="evidence" value="ECO:0007669"/>
    <property type="project" value="InterPro"/>
</dbReference>
<dbReference type="PANTHER" id="PTHR12603">
    <property type="entry name" value="CCR4-NOT TRANSCRIPTION COMPLEX RELATED"/>
    <property type="match status" value="1"/>
</dbReference>
<feature type="region of interest" description="Disordered" evidence="1">
    <location>
        <begin position="838"/>
        <end position="984"/>
    </location>
</feature>
<dbReference type="GO" id="GO:0016567">
    <property type="term" value="P:protein ubiquitination"/>
    <property type="evidence" value="ECO:0007669"/>
    <property type="project" value="TreeGrafter"/>
</dbReference>
<dbReference type="InterPro" id="IPR012677">
    <property type="entry name" value="Nucleotide-bd_a/b_plait_sf"/>
</dbReference>
<dbReference type="EMBL" id="VCAU01000028">
    <property type="protein sequence ID" value="KAF9890237.1"/>
    <property type="molecule type" value="Genomic_DNA"/>
</dbReference>
<feature type="region of interest" description="Disordered" evidence="1">
    <location>
        <begin position="1016"/>
        <end position="1248"/>
    </location>
</feature>
<evidence type="ECO:0000313" key="3">
    <source>
        <dbReference type="EMBL" id="KAF9890237.1"/>
    </source>
</evidence>
<evidence type="ECO:0000259" key="2">
    <source>
        <dbReference type="SMART" id="SM00361"/>
    </source>
</evidence>
<feature type="compositionally biased region" description="Polar residues" evidence="1">
    <location>
        <begin position="666"/>
        <end position="677"/>
    </location>
</feature>
<dbReference type="SMART" id="SM00361">
    <property type="entry name" value="RRM_1"/>
    <property type="match status" value="1"/>
</dbReference>
<gene>
    <name evidence="3" type="primary">NOT4_2</name>
    <name evidence="3" type="ORF">FE257_006149</name>
</gene>
<sequence>MSSRQQIDSVIDDDDEFCPLCIEEFDLSDKNFKPCPCGYQVGSRPPPLLMKPLTRAPPCDLAYAPAQVSNLASQICQFCYNNIKTHSEEGRCPNCRRVYDESTIQYKVPDVDEFKADLALKHRKAAAAKKKEAEKREIEASSRKNLAGVRVVQKNLVYVIGLNPTIRDESQLLQTLRGRDYFGQYGDIEKIVVSKAKPGGNPNQGIGVYVTYARKSDAATCIGSVDGSVNGDRVLRAQYGTTKYCSSFLRNEQCHNRNCTFLHETGEDSDSYSRQDLSSINTLSSQRSNTGGPSVPSVPSGPSHSFPPHVARSSAVPLSQPMRRQPSKDDAASSRPLDGSALPSSASWANKDAVISRTRRTSLTGSQASQSPCPAPASVVSHTDEPKRHEKPPAVMQERHQTPQPDTRPVSPRSSPETQQVIDPTAPLLENLIKAVNSPDFKFIFSAAGLPEDEIVRIENHPSFIDPYGGVKRRAMREKAEQERAKRDQEMVQSVTAEEDSRESGSLQLGGEPDDLNPPRGRTSRESHGAIQPPSQQGTTENSTVGSPVSATSHQFQGLNLSGRSLTPLQQQQLMLLKSAGAQQAGLVDPLQSAAFDQAAQVRQGLLQSQMAQFNALQAQSRQNSRFSFASEGASKNVPNARTLNQQASLMQSGTPNPLAVPSPQPGLSGNFYTSGVQGPPPGLKTAGTPPISGGGMFAQGHGFTTNANLGLGGNLGKQEANPELMRELLRGRSGTSAGGLQGQDAAKREFMIPFLQHQTPPPLTPANGLLGAFYGNLPGNLSDGPQKQKKKGKKQRHANTSSGGGGVVDLADPSILQARMHQVGANTAAGQALYGSQGQVDEDFPPLGAPAKDKHPVDSFGFLRSHLSTDSQSAARAGTPTLPPGLPLPHAHPASSMFQSPLNPSSPTSSASGLPPGLSIPYHRLGTPSQTFQDISRQSSPDAQETPEDPPASSRFKNASEISLGSPVPKSAHKSRTISRDALTIGFEMNQKKGGASHEDTDPIHAKTKPIKLDLNTAQPPEGTPSKVESLGQVSSANAPTSTVGSRPNTPLTTASRASDSSAPRQPRVLRVVDTPKAETPPPMSATHSVYSLPAVSKVRSRRPSMSSMSRPDTPGDLGSDADIYTSASVSRANSPPASSRIGSAPVRSVTKSQVKKERKQKAKDAEAKKQDVTPSIVEEPVQAPILGRKRKTKKAPVVSTELASSPQDHIADAGKTSGTDASDKAEPKVEAKKTKTKEKPPKEVKISPVEEVKEPVVAPKVPTEMWHSKNTVEQMIKDSETTGSQIKDLFSERTSPLQMLLAQLHKSGQLDLNSHPLFNPSSLSQRFDMKCTSDDYEILKQPLELTEEHRRTLLRGEPVRVNSKSALLKDRCLISPRGCVLHHLTPEEEDRYLNLEKNVAWAMDSFQEYPTVPSTEPDVTNRSGGLDAIFATPENFNICWVDESSSHLGASAAATGLIDTRTGTVIPPAPPNVLSTMEADSTRSHNWAIANTAELVNATATSVRSFAAATAKHMLGAAGVVMGNMPDLDDVIGMTDEELRTFAVKSQKELEISRKDLDMIDKKLVALVKRNKKLAQQALTTAVEG</sequence>
<feature type="compositionally biased region" description="Basic and acidic residues" evidence="1">
    <location>
        <begin position="477"/>
        <end position="490"/>
    </location>
</feature>
<dbReference type="InterPro" id="IPR003954">
    <property type="entry name" value="RRM_euk-type"/>
</dbReference>
<dbReference type="Gene3D" id="3.30.40.10">
    <property type="entry name" value="Zinc/RING finger domain, C3HC4 (zinc finger)"/>
    <property type="match status" value="1"/>
</dbReference>
<comment type="caution">
    <text evidence="3">The sequence shown here is derived from an EMBL/GenBank/DDBJ whole genome shotgun (WGS) entry which is preliminary data.</text>
</comment>
<feature type="compositionally biased region" description="Polar residues" evidence="1">
    <location>
        <begin position="361"/>
        <end position="372"/>
    </location>
</feature>
<feature type="compositionally biased region" description="Low complexity" evidence="1">
    <location>
        <begin position="291"/>
        <end position="310"/>
    </location>
</feature>
<feature type="region of interest" description="Disordered" evidence="1">
    <location>
        <begin position="475"/>
        <end position="552"/>
    </location>
</feature>
<organism evidence="3 4">
    <name type="scientific">Aspergillus nanangensis</name>
    <dbReference type="NCBI Taxonomy" id="2582783"/>
    <lineage>
        <taxon>Eukaryota</taxon>
        <taxon>Fungi</taxon>
        <taxon>Dikarya</taxon>
        <taxon>Ascomycota</taxon>
        <taxon>Pezizomycotina</taxon>
        <taxon>Eurotiomycetes</taxon>
        <taxon>Eurotiomycetidae</taxon>
        <taxon>Eurotiales</taxon>
        <taxon>Aspergillaceae</taxon>
        <taxon>Aspergillus</taxon>
        <taxon>Aspergillus subgen. Circumdati</taxon>
    </lineage>
</organism>
<dbReference type="SUPFAM" id="SSF54928">
    <property type="entry name" value="RNA-binding domain, RBD"/>
    <property type="match status" value="1"/>
</dbReference>
<feature type="compositionally biased region" description="Polar residues" evidence="1">
    <location>
        <begin position="533"/>
        <end position="552"/>
    </location>
</feature>
<dbReference type="GO" id="GO:0003676">
    <property type="term" value="F:nucleic acid binding"/>
    <property type="evidence" value="ECO:0007669"/>
    <property type="project" value="InterPro"/>
</dbReference>
<evidence type="ECO:0000313" key="4">
    <source>
        <dbReference type="Proteomes" id="UP001194746"/>
    </source>
</evidence>
<dbReference type="CDD" id="cd12438">
    <property type="entry name" value="RRM_CNOT4"/>
    <property type="match status" value="1"/>
</dbReference>
<dbReference type="PANTHER" id="PTHR12603:SF0">
    <property type="entry name" value="CCR4-NOT TRANSCRIPTION COMPLEX SUBUNIT 4"/>
    <property type="match status" value="1"/>
</dbReference>
<feature type="domain" description="RNA recognition motif" evidence="2">
    <location>
        <begin position="156"/>
        <end position="238"/>
    </location>
</feature>